<dbReference type="OrthoDB" id="7785529at2759"/>
<dbReference type="SUPFAM" id="SSF81296">
    <property type="entry name" value="E set domains"/>
    <property type="match status" value="2"/>
</dbReference>
<feature type="domain" description="Arrestin C-terminal-like" evidence="1">
    <location>
        <begin position="182"/>
        <end position="310"/>
    </location>
</feature>
<evidence type="ECO:0000313" key="2">
    <source>
        <dbReference type="EMBL" id="KAF0735154.1"/>
    </source>
</evidence>
<evidence type="ECO:0000313" key="3">
    <source>
        <dbReference type="Proteomes" id="UP000481153"/>
    </source>
</evidence>
<reference evidence="2 3" key="1">
    <citation type="submission" date="2019-07" db="EMBL/GenBank/DDBJ databases">
        <title>Genomics analysis of Aphanomyces spp. identifies a new class of oomycete effector associated with host adaptation.</title>
        <authorList>
            <person name="Gaulin E."/>
        </authorList>
    </citation>
    <scope>NUCLEOTIDE SEQUENCE [LARGE SCALE GENOMIC DNA]</scope>
    <source>
        <strain evidence="2 3">ATCC 201684</strain>
    </source>
</reference>
<dbReference type="EMBL" id="VJMJ01000101">
    <property type="protein sequence ID" value="KAF0735154.1"/>
    <property type="molecule type" value="Genomic_DNA"/>
</dbReference>
<dbReference type="Gene3D" id="2.60.40.640">
    <property type="match status" value="2"/>
</dbReference>
<dbReference type="InterPro" id="IPR050357">
    <property type="entry name" value="Arrestin_domain-protein"/>
</dbReference>
<proteinExistence type="predicted"/>
<dbReference type="Pfam" id="PF00339">
    <property type="entry name" value="Arrestin_N"/>
    <property type="match status" value="1"/>
</dbReference>
<dbReference type="VEuPathDB" id="FungiDB:AeMF1_010323"/>
<organism evidence="2 3">
    <name type="scientific">Aphanomyces euteiches</name>
    <dbReference type="NCBI Taxonomy" id="100861"/>
    <lineage>
        <taxon>Eukaryota</taxon>
        <taxon>Sar</taxon>
        <taxon>Stramenopiles</taxon>
        <taxon>Oomycota</taxon>
        <taxon>Saprolegniomycetes</taxon>
        <taxon>Saprolegniales</taxon>
        <taxon>Verrucalvaceae</taxon>
        <taxon>Aphanomyces</taxon>
    </lineage>
</organism>
<dbReference type="SMART" id="SM01017">
    <property type="entry name" value="Arrestin_C"/>
    <property type="match status" value="1"/>
</dbReference>
<dbReference type="AlphaFoldDB" id="A0A6G0X5S0"/>
<dbReference type="GO" id="GO:0005737">
    <property type="term" value="C:cytoplasm"/>
    <property type="evidence" value="ECO:0007669"/>
    <property type="project" value="TreeGrafter"/>
</dbReference>
<dbReference type="InterPro" id="IPR011021">
    <property type="entry name" value="Arrestin-like_N"/>
</dbReference>
<dbReference type="PANTHER" id="PTHR11188">
    <property type="entry name" value="ARRESTIN DOMAIN CONTAINING PROTEIN"/>
    <property type="match status" value="1"/>
</dbReference>
<keyword evidence="3" id="KW-1185">Reference proteome</keyword>
<dbReference type="Pfam" id="PF02752">
    <property type="entry name" value="Arrestin_C"/>
    <property type="match status" value="1"/>
</dbReference>
<evidence type="ECO:0000259" key="1">
    <source>
        <dbReference type="SMART" id="SM01017"/>
    </source>
</evidence>
<dbReference type="PANTHER" id="PTHR11188:SF17">
    <property type="entry name" value="FI21816P1"/>
    <property type="match status" value="1"/>
</dbReference>
<dbReference type="InterPro" id="IPR014756">
    <property type="entry name" value="Ig_E-set"/>
</dbReference>
<comment type="caution">
    <text evidence="2">The sequence shown here is derived from an EMBL/GenBank/DDBJ whole genome shotgun (WGS) entry which is preliminary data.</text>
</comment>
<dbReference type="Proteomes" id="UP000481153">
    <property type="component" value="Unassembled WGS sequence"/>
</dbReference>
<dbReference type="GO" id="GO:0015031">
    <property type="term" value="P:protein transport"/>
    <property type="evidence" value="ECO:0007669"/>
    <property type="project" value="TreeGrafter"/>
</dbReference>
<name>A0A6G0X5S0_9STRA</name>
<gene>
    <name evidence="2" type="ORF">Ae201684_008365</name>
</gene>
<protein>
    <recommendedName>
        <fullName evidence="1">Arrestin C-terminal-like domain-containing protein</fullName>
    </recommendedName>
</protein>
<accession>A0A6G0X5S0</accession>
<dbReference type="InterPro" id="IPR011022">
    <property type="entry name" value="Arrestin_C-like"/>
</dbReference>
<dbReference type="InterPro" id="IPR014752">
    <property type="entry name" value="Arrestin-like_C"/>
</dbReference>
<sequence length="330" mass="36475">MQFLNNLINGKGTVHVTVDKPYYMSGELISGSIHVDVREPIECNEVVVFVGGKEKVSWSEQHTRTVDGKTHTQTRYFTNRREFFKQKIILYNVQHTLPAGQYVYPFQYQLPFGLPGSFDNQHDSSVTAKIEYYIKGAIGVNGFFNRDLKKKQTLTVYAQLAGVVAPSVGEKHHTVRLMCCIPQGTCTLRAAMDKNLYGPGEVPQIQVDIQNQSKRDIRTMQCRLNRKVVVVGSGKTRTLRRTICTGTFPGVAAGMSISQPQSFQLHGSGMYPSTMGSFITVSYTIDIVCDIAWSPDVELKLPIALGAPALVQVPVAVGIPIAEETGKSDV</sequence>